<dbReference type="RefSeq" id="WP_085767801.1">
    <property type="nucleotide sequence ID" value="NZ_CP019344.1"/>
</dbReference>
<dbReference type="InterPro" id="IPR007492">
    <property type="entry name" value="LytTR_DNA-bd_dom"/>
</dbReference>
<name>A0A1W6MNE1_9FLAO</name>
<dbReference type="InterPro" id="IPR001789">
    <property type="entry name" value="Sig_transdc_resp-reg_receiver"/>
</dbReference>
<feature type="coiled-coil region" evidence="2">
    <location>
        <begin position="114"/>
        <end position="141"/>
    </location>
</feature>
<dbReference type="InterPro" id="IPR046947">
    <property type="entry name" value="LytR-like"/>
</dbReference>
<dbReference type="Gene3D" id="2.40.50.1020">
    <property type="entry name" value="LytTr DNA-binding domain"/>
    <property type="match status" value="1"/>
</dbReference>
<dbReference type="Gene3D" id="3.40.50.2300">
    <property type="match status" value="1"/>
</dbReference>
<dbReference type="PANTHER" id="PTHR37299:SF1">
    <property type="entry name" value="STAGE 0 SPORULATION PROTEIN A HOMOLOG"/>
    <property type="match status" value="1"/>
</dbReference>
<dbReference type="Proteomes" id="UP000193431">
    <property type="component" value="Chromosome"/>
</dbReference>
<sequence>MKYIVVEDEPRARNLIGNLINEAYPESTFLEAENLEDGVRIIKKERPQLVFLDIKLPGVSGLNIVKHFGNDEIDFEIIFTTAYNEFAIEAFKTSAIDFLLKPIDPVELLNATERALKNHENTRLNDRLAQLEKNMINLQFDKIALEVPKGFLFVPYDEIIYLQAQGMYTDVFIKGRNKENICKPLGRFAEQLSKSPYFYKPHRSYLINLKFIKEVRKTDGYYIVLENGKLIPVSRENKAEFLEIIEKLF</sequence>
<evidence type="ECO:0000313" key="5">
    <source>
        <dbReference type="EMBL" id="ARN78999.1"/>
    </source>
</evidence>
<evidence type="ECO:0000256" key="1">
    <source>
        <dbReference type="PROSITE-ProRule" id="PRU00169"/>
    </source>
</evidence>
<dbReference type="GO" id="GO:0000156">
    <property type="term" value="F:phosphorelay response regulator activity"/>
    <property type="evidence" value="ECO:0007669"/>
    <property type="project" value="InterPro"/>
</dbReference>
<dbReference type="PANTHER" id="PTHR37299">
    <property type="entry name" value="TRANSCRIPTIONAL REGULATOR-RELATED"/>
    <property type="match status" value="1"/>
</dbReference>
<evidence type="ECO:0000256" key="2">
    <source>
        <dbReference type="SAM" id="Coils"/>
    </source>
</evidence>
<dbReference type="PROSITE" id="PS50930">
    <property type="entry name" value="HTH_LYTTR"/>
    <property type="match status" value="1"/>
</dbReference>
<dbReference type="SMART" id="SM00850">
    <property type="entry name" value="LytTR"/>
    <property type="match status" value="1"/>
</dbReference>
<protein>
    <submittedName>
        <fullName evidence="5">DNA-binding response regulator</fullName>
    </submittedName>
</protein>
<dbReference type="Pfam" id="PF04397">
    <property type="entry name" value="LytTR"/>
    <property type="match status" value="1"/>
</dbReference>
<keyword evidence="5" id="KW-0238">DNA-binding</keyword>
<keyword evidence="2" id="KW-0175">Coiled coil</keyword>
<gene>
    <name evidence="5" type="ORF">BST97_13930</name>
</gene>
<reference evidence="5 6" key="1">
    <citation type="submission" date="2016-11" db="EMBL/GenBank/DDBJ databases">
        <title>Trade-off between light-utilization and light-protection in marine flavobacteria.</title>
        <authorList>
            <person name="Kumagai Y."/>
        </authorList>
    </citation>
    <scope>NUCLEOTIDE SEQUENCE [LARGE SCALE GENOMIC DNA]</scope>
    <source>
        <strain evidence="5 6">JCM 13191</strain>
    </source>
</reference>
<dbReference type="GO" id="GO:0003677">
    <property type="term" value="F:DNA binding"/>
    <property type="evidence" value="ECO:0007669"/>
    <property type="project" value="UniProtKB-KW"/>
</dbReference>
<accession>A0A1W6MNE1</accession>
<feature type="domain" description="HTH LytTR-type" evidence="4">
    <location>
        <begin position="143"/>
        <end position="247"/>
    </location>
</feature>
<dbReference type="EMBL" id="CP019344">
    <property type="protein sequence ID" value="ARN78999.1"/>
    <property type="molecule type" value="Genomic_DNA"/>
</dbReference>
<dbReference type="STRING" id="331648.BST97_13930"/>
<feature type="domain" description="Response regulatory" evidence="3">
    <location>
        <begin position="2"/>
        <end position="116"/>
    </location>
</feature>
<organism evidence="5 6">
    <name type="scientific">Nonlabens spongiae</name>
    <dbReference type="NCBI Taxonomy" id="331648"/>
    <lineage>
        <taxon>Bacteria</taxon>
        <taxon>Pseudomonadati</taxon>
        <taxon>Bacteroidota</taxon>
        <taxon>Flavobacteriia</taxon>
        <taxon>Flavobacteriales</taxon>
        <taxon>Flavobacteriaceae</taxon>
        <taxon>Nonlabens</taxon>
    </lineage>
</organism>
<dbReference type="OrthoDB" id="2168082at2"/>
<evidence type="ECO:0000259" key="4">
    <source>
        <dbReference type="PROSITE" id="PS50930"/>
    </source>
</evidence>
<dbReference type="Pfam" id="PF00072">
    <property type="entry name" value="Response_reg"/>
    <property type="match status" value="1"/>
</dbReference>
<keyword evidence="6" id="KW-1185">Reference proteome</keyword>
<proteinExistence type="predicted"/>
<dbReference type="SUPFAM" id="SSF52172">
    <property type="entry name" value="CheY-like"/>
    <property type="match status" value="1"/>
</dbReference>
<dbReference type="AlphaFoldDB" id="A0A1W6MNE1"/>
<evidence type="ECO:0000313" key="6">
    <source>
        <dbReference type="Proteomes" id="UP000193431"/>
    </source>
</evidence>
<feature type="modified residue" description="4-aspartylphosphate" evidence="1">
    <location>
        <position position="53"/>
    </location>
</feature>
<keyword evidence="1" id="KW-0597">Phosphoprotein</keyword>
<dbReference type="PROSITE" id="PS50110">
    <property type="entry name" value="RESPONSE_REGULATORY"/>
    <property type="match status" value="1"/>
</dbReference>
<evidence type="ECO:0000259" key="3">
    <source>
        <dbReference type="PROSITE" id="PS50110"/>
    </source>
</evidence>
<dbReference type="InterPro" id="IPR011006">
    <property type="entry name" value="CheY-like_superfamily"/>
</dbReference>
<dbReference type="SMART" id="SM00448">
    <property type="entry name" value="REC"/>
    <property type="match status" value="1"/>
</dbReference>